<dbReference type="Pfam" id="PF04248">
    <property type="entry name" value="NTP_transf_9"/>
    <property type="match status" value="1"/>
</dbReference>
<keyword evidence="3" id="KW-1185">Reference proteome</keyword>
<accession>A0ABW2G2Q7</accession>
<evidence type="ECO:0000313" key="2">
    <source>
        <dbReference type="EMBL" id="MFC7183800.1"/>
    </source>
</evidence>
<proteinExistence type="predicted"/>
<feature type="domain" description="DUF427" evidence="1">
    <location>
        <begin position="28"/>
        <end position="119"/>
    </location>
</feature>
<dbReference type="Proteomes" id="UP001596435">
    <property type="component" value="Unassembled WGS sequence"/>
</dbReference>
<reference evidence="3" key="1">
    <citation type="journal article" date="2019" name="Int. J. Syst. Evol. Microbiol.">
        <title>The Global Catalogue of Microorganisms (GCM) 10K type strain sequencing project: providing services to taxonomists for standard genome sequencing and annotation.</title>
        <authorList>
            <consortium name="The Broad Institute Genomics Platform"/>
            <consortium name="The Broad Institute Genome Sequencing Center for Infectious Disease"/>
            <person name="Wu L."/>
            <person name="Ma J."/>
        </authorList>
    </citation>
    <scope>NUCLEOTIDE SEQUENCE [LARGE SCALE GENOMIC DNA]</scope>
    <source>
        <strain evidence="3">CGMCC 1.12859</strain>
    </source>
</reference>
<name>A0ABW2G2Q7_9ACTN</name>
<dbReference type="Gene3D" id="2.170.150.40">
    <property type="entry name" value="Domain of unknown function (DUF427)"/>
    <property type="match status" value="1"/>
</dbReference>
<dbReference type="PANTHER" id="PTHR43058">
    <property type="entry name" value="SLR0655 PROTEIN"/>
    <property type="match status" value="1"/>
</dbReference>
<comment type="caution">
    <text evidence="2">The sequence shown here is derived from an EMBL/GenBank/DDBJ whole genome shotgun (WGS) entry which is preliminary data.</text>
</comment>
<dbReference type="InterPro" id="IPR007361">
    <property type="entry name" value="DUF427"/>
</dbReference>
<dbReference type="EMBL" id="JBHTAJ010000079">
    <property type="protein sequence ID" value="MFC7183800.1"/>
    <property type="molecule type" value="Genomic_DNA"/>
</dbReference>
<dbReference type="RefSeq" id="WP_345708631.1">
    <property type="nucleotide sequence ID" value="NZ_BAABKV010000001.1"/>
</dbReference>
<organism evidence="2 3">
    <name type="scientific">Kitasatospora paranensis</name>
    <dbReference type="NCBI Taxonomy" id="258053"/>
    <lineage>
        <taxon>Bacteria</taxon>
        <taxon>Bacillati</taxon>
        <taxon>Actinomycetota</taxon>
        <taxon>Actinomycetes</taxon>
        <taxon>Kitasatosporales</taxon>
        <taxon>Streptomycetaceae</taxon>
        <taxon>Kitasatospora</taxon>
    </lineage>
</organism>
<protein>
    <submittedName>
        <fullName evidence="2">DUF427 domain-containing protein</fullName>
    </submittedName>
</protein>
<dbReference type="InterPro" id="IPR038694">
    <property type="entry name" value="DUF427_sf"/>
</dbReference>
<sequence length="161" mass="17851">MKDTSRPVESVWDYPRPPRVEAADGRRVTVRFGGRTVAESTESLRVLETSHPPVYYLPPTAVAPGLLVPSRHRTWCEWKGHAVHWDLVVDGVRSADAAWSYPEPSPGFEPIRGHLAFYPSRVERCTVDGEVVEAQPGDFYGGWITPEIRGPFKGGPGTAGW</sequence>
<dbReference type="PANTHER" id="PTHR43058:SF1">
    <property type="entry name" value="DUF427 DOMAIN-CONTAINING PROTEIN"/>
    <property type="match status" value="1"/>
</dbReference>
<evidence type="ECO:0000313" key="3">
    <source>
        <dbReference type="Proteomes" id="UP001596435"/>
    </source>
</evidence>
<evidence type="ECO:0000259" key="1">
    <source>
        <dbReference type="Pfam" id="PF04248"/>
    </source>
</evidence>
<gene>
    <name evidence="2" type="ORF">ACFQMG_30065</name>
</gene>